<dbReference type="Gene3D" id="1.10.443.10">
    <property type="entry name" value="Intergrase catalytic core"/>
    <property type="match status" value="1"/>
</dbReference>
<evidence type="ECO:0000256" key="3">
    <source>
        <dbReference type="ARBA" id="ARBA00023125"/>
    </source>
</evidence>
<evidence type="ECO:0000256" key="2">
    <source>
        <dbReference type="ARBA" id="ARBA00022908"/>
    </source>
</evidence>
<proteinExistence type="inferred from homology"/>
<dbReference type="PROSITE" id="PS51900">
    <property type="entry name" value="CB"/>
    <property type="match status" value="1"/>
</dbReference>
<dbReference type="PROSITE" id="PS51898">
    <property type="entry name" value="TYR_RECOMBINASE"/>
    <property type="match status" value="1"/>
</dbReference>
<dbReference type="InterPro" id="IPR011010">
    <property type="entry name" value="DNA_brk_join_enz"/>
</dbReference>
<dbReference type="PANTHER" id="PTHR30629:SF2">
    <property type="entry name" value="PROPHAGE INTEGRASE INTS-RELATED"/>
    <property type="match status" value="1"/>
</dbReference>
<dbReference type="InterPro" id="IPR038488">
    <property type="entry name" value="Integrase_DNA-bd_sf"/>
</dbReference>
<gene>
    <name evidence="9" type="ORF">ACFOD7_11620</name>
</gene>
<dbReference type="CDD" id="cd00801">
    <property type="entry name" value="INT_P4_C"/>
    <property type="match status" value="1"/>
</dbReference>
<name>A0ABV7IJ68_9RHOB</name>
<dbReference type="InterPro" id="IPR044068">
    <property type="entry name" value="CB"/>
</dbReference>
<organism evidence="9 10">
    <name type="scientific">Paracoccus fontiphilus</name>
    <dbReference type="NCBI Taxonomy" id="1815556"/>
    <lineage>
        <taxon>Bacteria</taxon>
        <taxon>Pseudomonadati</taxon>
        <taxon>Pseudomonadota</taxon>
        <taxon>Alphaproteobacteria</taxon>
        <taxon>Rhodobacterales</taxon>
        <taxon>Paracoccaceae</taxon>
        <taxon>Paracoccus</taxon>
    </lineage>
</organism>
<dbReference type="InterPro" id="IPR025166">
    <property type="entry name" value="Integrase_DNA_bind_dom"/>
</dbReference>
<evidence type="ECO:0000313" key="10">
    <source>
        <dbReference type="Proteomes" id="UP001595557"/>
    </source>
</evidence>
<evidence type="ECO:0000256" key="5">
    <source>
        <dbReference type="PROSITE-ProRule" id="PRU01248"/>
    </source>
</evidence>
<comment type="caution">
    <text evidence="9">The sequence shown here is derived from an EMBL/GenBank/DDBJ whole genome shotgun (WGS) entry which is preliminary data.</text>
</comment>
<dbReference type="SUPFAM" id="SSF56349">
    <property type="entry name" value="DNA breaking-rejoining enzymes"/>
    <property type="match status" value="1"/>
</dbReference>
<keyword evidence="4" id="KW-0233">DNA recombination</keyword>
<keyword evidence="10" id="KW-1185">Reference proteome</keyword>
<sequence length="396" mass="43740">MPKLSVKSIAALKEPGMYSDDDTPGLYLRIGPTGAKSWILRTLVHGKRREMGLGSVNVVGLAEARDLARTHRKSARQGGDPLAERKRSKGIPSFQEAAKLVHEALLPTWRNKKHADTWLATVEAYAVPKIGSRPIDTISSGDVLEILSPIWTAKPETAKRLKQRLGTVMDWAKGKGYLTAGNPVTGIEKALPRVERTKVHMAALPWREVPEFMTDVAGREGISARCLEFIILTASRSGEARGARWDEIDFAQKVWTVPAERMKRKKPHRVPLSEAALAVLEAVKGMDPVYCFPSPQRNRTAGGKPLSDMVFKSLFARMDREGFVTHGFRSSFRDWASESAHAPREVAEACLSHATGNAVEQSYARSDLLERRRGLMDAWGRFATGTAGQVVELVRA</sequence>
<protein>
    <submittedName>
        <fullName evidence="9">Tyrosine-type recombinase/integrase</fullName>
    </submittedName>
</protein>
<evidence type="ECO:0000313" key="9">
    <source>
        <dbReference type="EMBL" id="MFC3168697.1"/>
    </source>
</evidence>
<dbReference type="PANTHER" id="PTHR30629">
    <property type="entry name" value="PROPHAGE INTEGRASE"/>
    <property type="match status" value="1"/>
</dbReference>
<evidence type="ECO:0000256" key="6">
    <source>
        <dbReference type="SAM" id="MobiDB-lite"/>
    </source>
</evidence>
<dbReference type="InterPro" id="IPR010998">
    <property type="entry name" value="Integrase_recombinase_N"/>
</dbReference>
<dbReference type="Proteomes" id="UP001595557">
    <property type="component" value="Unassembled WGS sequence"/>
</dbReference>
<reference evidence="10" key="1">
    <citation type="journal article" date="2019" name="Int. J. Syst. Evol. Microbiol.">
        <title>The Global Catalogue of Microorganisms (GCM) 10K type strain sequencing project: providing services to taxonomists for standard genome sequencing and annotation.</title>
        <authorList>
            <consortium name="The Broad Institute Genomics Platform"/>
            <consortium name="The Broad Institute Genome Sequencing Center for Infectious Disease"/>
            <person name="Wu L."/>
            <person name="Ma J."/>
        </authorList>
    </citation>
    <scope>NUCLEOTIDE SEQUENCE [LARGE SCALE GENOMIC DNA]</scope>
    <source>
        <strain evidence="10">KCTC 52239</strain>
    </source>
</reference>
<feature type="region of interest" description="Disordered" evidence="6">
    <location>
        <begin position="69"/>
        <end position="89"/>
    </location>
</feature>
<comment type="similarity">
    <text evidence="1">Belongs to the 'phage' integrase family.</text>
</comment>
<evidence type="ECO:0000256" key="1">
    <source>
        <dbReference type="ARBA" id="ARBA00008857"/>
    </source>
</evidence>
<evidence type="ECO:0000259" key="7">
    <source>
        <dbReference type="PROSITE" id="PS51898"/>
    </source>
</evidence>
<keyword evidence="2" id="KW-0229">DNA integration</keyword>
<dbReference type="Gene3D" id="3.30.160.390">
    <property type="entry name" value="Integrase, DNA-binding domain"/>
    <property type="match status" value="1"/>
</dbReference>
<dbReference type="InterPro" id="IPR050808">
    <property type="entry name" value="Phage_Integrase"/>
</dbReference>
<dbReference type="Pfam" id="PF13356">
    <property type="entry name" value="Arm-DNA-bind_3"/>
    <property type="match status" value="1"/>
</dbReference>
<evidence type="ECO:0000256" key="4">
    <source>
        <dbReference type="ARBA" id="ARBA00023172"/>
    </source>
</evidence>
<keyword evidence="3 5" id="KW-0238">DNA-binding</keyword>
<feature type="domain" description="Tyr recombinase" evidence="7">
    <location>
        <begin position="199"/>
        <end position="377"/>
    </location>
</feature>
<dbReference type="EMBL" id="JBHRTE010000046">
    <property type="protein sequence ID" value="MFC3168697.1"/>
    <property type="molecule type" value="Genomic_DNA"/>
</dbReference>
<dbReference type="Gene3D" id="1.10.150.130">
    <property type="match status" value="1"/>
</dbReference>
<dbReference type="InterPro" id="IPR002104">
    <property type="entry name" value="Integrase_catalytic"/>
</dbReference>
<dbReference type="InterPro" id="IPR013762">
    <property type="entry name" value="Integrase-like_cat_sf"/>
</dbReference>
<feature type="domain" description="Core-binding (CB)" evidence="8">
    <location>
        <begin position="92"/>
        <end position="173"/>
    </location>
</feature>
<accession>A0ABV7IJ68</accession>
<dbReference type="RefSeq" id="WP_207471116.1">
    <property type="nucleotide sequence ID" value="NZ_JAFNAW010000061.1"/>
</dbReference>
<evidence type="ECO:0000259" key="8">
    <source>
        <dbReference type="PROSITE" id="PS51900"/>
    </source>
</evidence>
<dbReference type="Pfam" id="PF00589">
    <property type="entry name" value="Phage_integrase"/>
    <property type="match status" value="1"/>
</dbReference>
<dbReference type="InterPro" id="IPR053876">
    <property type="entry name" value="Phage_int_M"/>
</dbReference>
<dbReference type="Pfam" id="PF22022">
    <property type="entry name" value="Phage_int_M"/>
    <property type="match status" value="1"/>
</dbReference>